<dbReference type="EMBL" id="JANBPU010000003">
    <property type="protein sequence ID" value="KAJ1921663.1"/>
    <property type="molecule type" value="Genomic_DNA"/>
</dbReference>
<accession>A0A9W8A5R3</accession>
<dbReference type="Proteomes" id="UP001150538">
    <property type="component" value="Unassembled WGS sequence"/>
</dbReference>
<name>A0A9W8A5R3_9FUNG</name>
<protein>
    <submittedName>
        <fullName evidence="2">Uncharacterized protein</fullName>
    </submittedName>
</protein>
<evidence type="ECO:0000313" key="3">
    <source>
        <dbReference type="Proteomes" id="UP001150538"/>
    </source>
</evidence>
<dbReference type="OrthoDB" id="2303237at2759"/>
<gene>
    <name evidence="2" type="ORF">H4219_000395</name>
</gene>
<keyword evidence="3" id="KW-1185">Reference proteome</keyword>
<evidence type="ECO:0000256" key="1">
    <source>
        <dbReference type="SAM" id="SignalP"/>
    </source>
</evidence>
<sequence>MKLFTIAVPLAIIAATAEARTCVCTGTGFHLNVSRRACSEGSTLGWRWDSFKGHCWDITPSETTKFRDHCKKKGASGYSCY</sequence>
<dbReference type="AlphaFoldDB" id="A0A9W8A5R3"/>
<feature type="signal peptide" evidence="1">
    <location>
        <begin position="1"/>
        <end position="19"/>
    </location>
</feature>
<comment type="caution">
    <text evidence="2">The sequence shown here is derived from an EMBL/GenBank/DDBJ whole genome shotgun (WGS) entry which is preliminary data.</text>
</comment>
<feature type="chain" id="PRO_5040977817" evidence="1">
    <location>
        <begin position="20"/>
        <end position="81"/>
    </location>
</feature>
<keyword evidence="1" id="KW-0732">Signal</keyword>
<proteinExistence type="predicted"/>
<organism evidence="2 3">
    <name type="scientific">Mycoemilia scoparia</name>
    <dbReference type="NCBI Taxonomy" id="417184"/>
    <lineage>
        <taxon>Eukaryota</taxon>
        <taxon>Fungi</taxon>
        <taxon>Fungi incertae sedis</taxon>
        <taxon>Zoopagomycota</taxon>
        <taxon>Kickxellomycotina</taxon>
        <taxon>Kickxellomycetes</taxon>
        <taxon>Kickxellales</taxon>
        <taxon>Kickxellaceae</taxon>
        <taxon>Mycoemilia</taxon>
    </lineage>
</organism>
<evidence type="ECO:0000313" key="2">
    <source>
        <dbReference type="EMBL" id="KAJ1921663.1"/>
    </source>
</evidence>
<reference evidence="2" key="1">
    <citation type="submission" date="2022-07" db="EMBL/GenBank/DDBJ databases">
        <title>Phylogenomic reconstructions and comparative analyses of Kickxellomycotina fungi.</title>
        <authorList>
            <person name="Reynolds N.K."/>
            <person name="Stajich J.E."/>
            <person name="Barry K."/>
            <person name="Grigoriev I.V."/>
            <person name="Crous P."/>
            <person name="Smith M.E."/>
        </authorList>
    </citation>
    <scope>NUCLEOTIDE SEQUENCE</scope>
    <source>
        <strain evidence="2">NBRC 100468</strain>
    </source>
</reference>